<dbReference type="Gene3D" id="1.20.120.450">
    <property type="entry name" value="dinb family like domain"/>
    <property type="match status" value="1"/>
</dbReference>
<sequence length="192" mass="20763">MNAIHTHLTVSASEAARVTRGVTPEQLAAPSVCADWTVRELANHLVLYTAHGLEHRALRTQLPEATVQRDFTADGDWAERYEEQLGRALAAWERPGVWDGEIDLGFTAMPAPTVASLLVKELALHGWDVARSTGQEFSLPEETAAFVLGVVEEHAEVYRQYEGFAAPVPTAATEGAPALARALALSGRDPRG</sequence>
<name>A0ABZ0LL01_9ACTN</name>
<evidence type="ECO:0000259" key="1">
    <source>
        <dbReference type="Pfam" id="PF11716"/>
    </source>
</evidence>
<dbReference type="Proteomes" id="UP001301731">
    <property type="component" value="Chromosome"/>
</dbReference>
<dbReference type="EMBL" id="CP137573">
    <property type="protein sequence ID" value="WOX20092.1"/>
    <property type="molecule type" value="Genomic_DNA"/>
</dbReference>
<feature type="domain" description="Mycothiol-dependent maleylpyruvate isomerase metal-binding" evidence="1">
    <location>
        <begin position="12"/>
        <end position="130"/>
    </location>
</feature>
<dbReference type="InterPro" id="IPR034660">
    <property type="entry name" value="DinB/YfiT-like"/>
</dbReference>
<accession>A0ABZ0LL01</accession>
<dbReference type="InterPro" id="IPR017517">
    <property type="entry name" value="Maleyloyr_isom"/>
</dbReference>
<dbReference type="InterPro" id="IPR017520">
    <property type="entry name" value="CHP03086"/>
</dbReference>
<dbReference type="NCBIfam" id="TIGR03086">
    <property type="entry name" value="TIGR03086 family metal-binding protein"/>
    <property type="match status" value="1"/>
</dbReference>
<evidence type="ECO:0000313" key="2">
    <source>
        <dbReference type="EMBL" id="WOX20092.1"/>
    </source>
</evidence>
<protein>
    <submittedName>
        <fullName evidence="2">TIGR03086 family metal-binding protein</fullName>
    </submittedName>
</protein>
<dbReference type="SUPFAM" id="SSF109854">
    <property type="entry name" value="DinB/YfiT-like putative metalloenzymes"/>
    <property type="match status" value="1"/>
</dbReference>
<dbReference type="InterPro" id="IPR024344">
    <property type="entry name" value="MDMPI_metal-binding"/>
</dbReference>
<proteinExistence type="predicted"/>
<dbReference type="NCBIfam" id="TIGR03083">
    <property type="entry name" value="maleylpyruvate isomerase family mycothiol-dependent enzyme"/>
    <property type="match status" value="1"/>
</dbReference>
<gene>
    <name evidence="2" type="ORF">R2D22_01255</name>
</gene>
<reference evidence="2 3" key="1">
    <citation type="submission" date="2023-10" db="EMBL/GenBank/DDBJ databases">
        <title>The genome sequence of Streptomyces sp. HUAS YS2.</title>
        <authorList>
            <person name="Mo P."/>
        </authorList>
    </citation>
    <scope>NUCLEOTIDE SEQUENCE [LARGE SCALE GENOMIC DNA]</scope>
    <source>
        <strain evidence="2 3">HUAS YS2</strain>
    </source>
</reference>
<dbReference type="Pfam" id="PF11716">
    <property type="entry name" value="MDMPI_N"/>
    <property type="match status" value="1"/>
</dbReference>
<dbReference type="RefSeq" id="WP_318100294.1">
    <property type="nucleotide sequence ID" value="NZ_CP137573.1"/>
</dbReference>
<evidence type="ECO:0000313" key="3">
    <source>
        <dbReference type="Proteomes" id="UP001301731"/>
    </source>
</evidence>
<organism evidence="2 3">
    <name type="scientific">Streptomyces solicathayae</name>
    <dbReference type="NCBI Taxonomy" id="3081768"/>
    <lineage>
        <taxon>Bacteria</taxon>
        <taxon>Bacillati</taxon>
        <taxon>Actinomycetota</taxon>
        <taxon>Actinomycetes</taxon>
        <taxon>Kitasatosporales</taxon>
        <taxon>Streptomycetaceae</taxon>
        <taxon>Streptomyces</taxon>
    </lineage>
</organism>
<keyword evidence="3" id="KW-1185">Reference proteome</keyword>